<dbReference type="AlphaFoldDB" id="A0AAE1G3Q4"/>
<organism evidence="1 2">
    <name type="scientific">Petrolisthes cinctipes</name>
    <name type="common">Flat porcelain crab</name>
    <dbReference type="NCBI Taxonomy" id="88211"/>
    <lineage>
        <taxon>Eukaryota</taxon>
        <taxon>Metazoa</taxon>
        <taxon>Ecdysozoa</taxon>
        <taxon>Arthropoda</taxon>
        <taxon>Crustacea</taxon>
        <taxon>Multicrustacea</taxon>
        <taxon>Malacostraca</taxon>
        <taxon>Eumalacostraca</taxon>
        <taxon>Eucarida</taxon>
        <taxon>Decapoda</taxon>
        <taxon>Pleocyemata</taxon>
        <taxon>Anomura</taxon>
        <taxon>Galatheoidea</taxon>
        <taxon>Porcellanidae</taxon>
        <taxon>Petrolisthes</taxon>
    </lineage>
</organism>
<name>A0AAE1G3Q4_PETCI</name>
<comment type="caution">
    <text evidence="1">The sequence shown here is derived from an EMBL/GenBank/DDBJ whole genome shotgun (WGS) entry which is preliminary data.</text>
</comment>
<evidence type="ECO:0000313" key="1">
    <source>
        <dbReference type="EMBL" id="KAK3885853.1"/>
    </source>
</evidence>
<gene>
    <name evidence="1" type="ORF">Pcinc_009980</name>
</gene>
<dbReference type="EMBL" id="JAWQEG010000761">
    <property type="protein sequence ID" value="KAK3885853.1"/>
    <property type="molecule type" value="Genomic_DNA"/>
</dbReference>
<keyword evidence="2" id="KW-1185">Reference proteome</keyword>
<protein>
    <submittedName>
        <fullName evidence="1">Uncharacterized protein</fullName>
    </submittedName>
</protein>
<accession>A0AAE1G3Q4</accession>
<evidence type="ECO:0000313" key="2">
    <source>
        <dbReference type="Proteomes" id="UP001286313"/>
    </source>
</evidence>
<sequence length="106" mass="12136">MVALSAAGALPVSIDLSIVWATIAYVLFGGQEPYEGEKHKYKHHHYLGDAVEESDYYYYYQVQQYQHEDDDDDDDEGYRSLNWRENDMGVYTNGTQTSKVSGAINK</sequence>
<proteinExistence type="predicted"/>
<dbReference type="Proteomes" id="UP001286313">
    <property type="component" value="Unassembled WGS sequence"/>
</dbReference>
<reference evidence="1" key="1">
    <citation type="submission" date="2023-10" db="EMBL/GenBank/DDBJ databases">
        <title>Genome assemblies of two species of porcelain crab, Petrolisthes cinctipes and Petrolisthes manimaculis (Anomura: Porcellanidae).</title>
        <authorList>
            <person name="Angst P."/>
        </authorList>
    </citation>
    <scope>NUCLEOTIDE SEQUENCE</scope>
    <source>
        <strain evidence="1">PB745_01</strain>
        <tissue evidence="1">Gill</tissue>
    </source>
</reference>